<gene>
    <name evidence="1" type="ORF">BC659_2585</name>
</gene>
<protein>
    <submittedName>
        <fullName evidence="1">Uncharacterized protein</fullName>
    </submittedName>
</protein>
<accession>A0A4R6IT44</accession>
<organism evidence="1 2">
    <name type="scientific">Sediminibacterium goheungense</name>
    <dbReference type="NCBI Taxonomy" id="1086393"/>
    <lineage>
        <taxon>Bacteria</taxon>
        <taxon>Pseudomonadati</taxon>
        <taxon>Bacteroidota</taxon>
        <taxon>Chitinophagia</taxon>
        <taxon>Chitinophagales</taxon>
        <taxon>Chitinophagaceae</taxon>
        <taxon>Sediminibacterium</taxon>
    </lineage>
</organism>
<evidence type="ECO:0000313" key="1">
    <source>
        <dbReference type="EMBL" id="TDO25663.1"/>
    </source>
</evidence>
<dbReference type="EMBL" id="SNWP01000012">
    <property type="protein sequence ID" value="TDO25663.1"/>
    <property type="molecule type" value="Genomic_DNA"/>
</dbReference>
<dbReference type="AlphaFoldDB" id="A0A4R6IT44"/>
<comment type="caution">
    <text evidence="1">The sequence shown here is derived from an EMBL/GenBank/DDBJ whole genome shotgun (WGS) entry which is preliminary data.</text>
</comment>
<evidence type="ECO:0000313" key="2">
    <source>
        <dbReference type="Proteomes" id="UP000295741"/>
    </source>
</evidence>
<keyword evidence="2" id="KW-1185">Reference proteome</keyword>
<proteinExistence type="predicted"/>
<name>A0A4R6IT44_9BACT</name>
<dbReference type="Proteomes" id="UP000295741">
    <property type="component" value="Unassembled WGS sequence"/>
</dbReference>
<sequence length="39" mass="4453">MGSCIIDPDVNLWVSGYMKAVLLDTLFQICIYHKKNGYC</sequence>
<reference evidence="1 2" key="1">
    <citation type="submission" date="2019-03" db="EMBL/GenBank/DDBJ databases">
        <title>Genomic Encyclopedia of Archaeal and Bacterial Type Strains, Phase II (KMG-II): from individual species to whole genera.</title>
        <authorList>
            <person name="Goeker M."/>
        </authorList>
    </citation>
    <scope>NUCLEOTIDE SEQUENCE [LARGE SCALE GENOMIC DNA]</scope>
    <source>
        <strain evidence="1 2">DSM 28323</strain>
    </source>
</reference>